<dbReference type="CDD" id="cd05312">
    <property type="entry name" value="NAD_bind_1_malic_enz"/>
    <property type="match status" value="1"/>
</dbReference>
<dbReference type="PANTHER" id="PTHR23406:SF32">
    <property type="entry name" value="NADP-DEPENDENT MALIC ENZYME"/>
    <property type="match status" value="1"/>
</dbReference>
<dbReference type="Gene3D" id="3.40.50.720">
    <property type="entry name" value="NAD(P)-binding Rossmann-like Domain"/>
    <property type="match status" value="1"/>
</dbReference>
<feature type="region of interest" description="Disordered" evidence="8">
    <location>
        <begin position="32"/>
        <end position="62"/>
    </location>
</feature>
<feature type="binding site" evidence="6">
    <location>
        <position position="532"/>
    </location>
    <ligand>
        <name>(S)-malate</name>
        <dbReference type="ChEBI" id="CHEBI:15589"/>
    </ligand>
</feature>
<feature type="domain" description="Malic enzyme N-terminal" evidence="10">
    <location>
        <begin position="151"/>
        <end position="332"/>
    </location>
</feature>
<dbReference type="SUPFAM" id="SSF53223">
    <property type="entry name" value="Aminoacid dehydrogenase-like, N-terminal domain"/>
    <property type="match status" value="1"/>
</dbReference>
<evidence type="ECO:0000256" key="4">
    <source>
        <dbReference type="ARBA" id="ARBA00023002"/>
    </source>
</evidence>
<evidence type="ECO:0000256" key="8">
    <source>
        <dbReference type="SAM" id="MobiDB-lite"/>
    </source>
</evidence>
<feature type="active site" description="Proton donor" evidence="5">
    <location>
        <position position="174"/>
    </location>
</feature>
<sequence length="641" mass="70937">MSSSRLLSRTNKDHLITSLLFSKLHPINTQYSQRRLVSSTTSTNSPQTTTTTNKNNSKDSMTMPSVASLVDSARAMLPGSTDPAPLRSYIHRDPLTNQDLGLSLSNRDAHGIRGLMPAALESLGNQVKRALIQLRSKDSAIEKHIYLSNLRQTNVRLFYKIVTENLTEVAPLIYTPTVGEACERYSEIYRRPEGLFISIEDKGSIRQVLENWPNKDKVRISVVTDGSRILGLGDLGLGGMGISIGKLSLYVAGAGIHPEQTLPIVLDMGTDNSRLLEDPLYLGLRQKRRSIAENEAFLDEFMEAMKAVFPDALVQFEDFSSEAAFHYLERYQDKYCTFNDDIQGTASVIYTALINAAVQASKISGLPLSEHKIVFLGAGSAAVGVAKQLVSFFTTKGLSPEEARKRIYLVDTKGLITNDRGDKLAEHKKFFSRDDNEGKQYKSLEDVVDSVQPSVLIGLSTTQGAFTEDIVRKMAQINPRPIVFPLSNPLTKCELTFQDALDWTEGRVIFASGSPFDPIEFNGEHREAAQGNNFYIFPALGQAVTLCGATRVTEKMLETTSIALSEALTPSETAANLLYPRIDRIQEISAQVAARVIQVAQKQKVDRRVDLRGLSLQELVEKVKEVQYKPAYEFTGADSKL</sequence>
<dbReference type="GO" id="GO:0006108">
    <property type="term" value="P:malate metabolic process"/>
    <property type="evidence" value="ECO:0007669"/>
    <property type="project" value="TreeGrafter"/>
</dbReference>
<evidence type="ECO:0000259" key="9">
    <source>
        <dbReference type="SMART" id="SM00919"/>
    </source>
</evidence>
<keyword evidence="3 7" id="KW-0479">Metal-binding</keyword>
<dbReference type="PRINTS" id="PR00072">
    <property type="entry name" value="MALOXRDTASE"/>
</dbReference>
<dbReference type="Gene3D" id="3.40.50.10380">
    <property type="entry name" value="Malic enzyme, N-terminal domain"/>
    <property type="match status" value="1"/>
</dbReference>
<dbReference type="InterPro" id="IPR036291">
    <property type="entry name" value="NAD(P)-bd_dom_sf"/>
</dbReference>
<dbReference type="InterPro" id="IPR012301">
    <property type="entry name" value="Malic_N_dom"/>
</dbReference>
<dbReference type="FunFam" id="3.40.50.720:FF:000182">
    <property type="entry name" value="NAD-dependent malic enzyme"/>
    <property type="match status" value="1"/>
</dbReference>
<feature type="compositionally biased region" description="Low complexity" evidence="8">
    <location>
        <begin position="38"/>
        <end position="62"/>
    </location>
</feature>
<reference evidence="11" key="1">
    <citation type="submission" date="2014-08" db="EMBL/GenBank/DDBJ databases">
        <authorList>
            <person name="Sharma Rahul"/>
            <person name="Thines Marco"/>
        </authorList>
    </citation>
    <scope>NUCLEOTIDE SEQUENCE</scope>
</reference>
<dbReference type="GO" id="GO:0005739">
    <property type="term" value="C:mitochondrion"/>
    <property type="evidence" value="ECO:0007669"/>
    <property type="project" value="TreeGrafter"/>
</dbReference>
<dbReference type="InterPro" id="IPR001891">
    <property type="entry name" value="Malic_OxRdtase"/>
</dbReference>
<dbReference type="GO" id="GO:0046872">
    <property type="term" value="F:metal ion binding"/>
    <property type="evidence" value="ECO:0007669"/>
    <property type="project" value="UniProtKB-KW"/>
</dbReference>
<organism evidence="11">
    <name type="scientific">Phaffia rhodozyma</name>
    <name type="common">Yeast</name>
    <name type="synonym">Xanthophyllomyces dendrorhous</name>
    <dbReference type="NCBI Taxonomy" id="264483"/>
    <lineage>
        <taxon>Eukaryota</taxon>
        <taxon>Fungi</taxon>
        <taxon>Dikarya</taxon>
        <taxon>Basidiomycota</taxon>
        <taxon>Agaricomycotina</taxon>
        <taxon>Tremellomycetes</taxon>
        <taxon>Cystofilobasidiales</taxon>
        <taxon>Mrakiaceae</taxon>
        <taxon>Phaffia</taxon>
    </lineage>
</organism>
<dbReference type="EMBL" id="LN483142">
    <property type="protein sequence ID" value="CED83303.1"/>
    <property type="molecule type" value="Genomic_DNA"/>
</dbReference>
<dbReference type="PANTHER" id="PTHR23406">
    <property type="entry name" value="MALIC ENZYME-RELATED"/>
    <property type="match status" value="1"/>
</dbReference>
<dbReference type="SUPFAM" id="SSF51735">
    <property type="entry name" value="NAD(P)-binding Rossmann-fold domains"/>
    <property type="match status" value="1"/>
</dbReference>
<proteinExistence type="inferred from homology"/>
<dbReference type="AlphaFoldDB" id="A0A0F7STG3"/>
<dbReference type="GO" id="GO:0004471">
    <property type="term" value="F:malate dehydrogenase (decarboxylating) (NAD+) activity"/>
    <property type="evidence" value="ECO:0007669"/>
    <property type="project" value="TreeGrafter"/>
</dbReference>
<evidence type="ECO:0000256" key="3">
    <source>
        <dbReference type="ARBA" id="ARBA00022723"/>
    </source>
</evidence>
<dbReference type="Pfam" id="PF03949">
    <property type="entry name" value="Malic_M"/>
    <property type="match status" value="1"/>
</dbReference>
<dbReference type="SMART" id="SM00919">
    <property type="entry name" value="Malic_M"/>
    <property type="match status" value="1"/>
</dbReference>
<name>A0A0F7STG3_PHARH</name>
<feature type="binding site" evidence="6">
    <location>
        <position position="488"/>
    </location>
    <ligand>
        <name>(S)-malate</name>
        <dbReference type="ChEBI" id="CHEBI:15589"/>
    </ligand>
</feature>
<accession>A0A0F7STG3</accession>
<feature type="binding site" evidence="7">
    <location>
        <position position="318"/>
    </location>
    <ligand>
        <name>a divalent metal cation</name>
        <dbReference type="ChEBI" id="CHEBI:60240"/>
    </ligand>
</feature>
<evidence type="ECO:0000256" key="5">
    <source>
        <dbReference type="PIRSR" id="PIRSR000106-1"/>
    </source>
</evidence>
<evidence type="ECO:0000259" key="10">
    <source>
        <dbReference type="SMART" id="SM01274"/>
    </source>
</evidence>
<feature type="domain" description="Malic enzyme NAD-binding" evidence="9">
    <location>
        <begin position="342"/>
        <end position="601"/>
    </location>
</feature>
<keyword evidence="4" id="KW-0560">Oxidoreductase</keyword>
<evidence type="ECO:0000256" key="2">
    <source>
        <dbReference type="ARBA" id="ARBA00008785"/>
    </source>
</evidence>
<dbReference type="InterPro" id="IPR037062">
    <property type="entry name" value="Malic_N_dom_sf"/>
</dbReference>
<evidence type="ECO:0000313" key="11">
    <source>
        <dbReference type="EMBL" id="CED83303.1"/>
    </source>
</evidence>
<dbReference type="NCBIfam" id="NF010052">
    <property type="entry name" value="PRK13529.1"/>
    <property type="match status" value="1"/>
</dbReference>
<comment type="cofactor">
    <cofactor evidence="7">
        <name>Mg(2+)</name>
        <dbReference type="ChEBI" id="CHEBI:18420"/>
    </cofactor>
    <cofactor evidence="7">
        <name>Mn(2+)</name>
        <dbReference type="ChEBI" id="CHEBI:29035"/>
    </cofactor>
    <text evidence="7">Divalent metal cations. Prefers magnesium or manganese.</text>
</comment>
<evidence type="ECO:0000256" key="1">
    <source>
        <dbReference type="ARBA" id="ARBA00001936"/>
    </source>
</evidence>
<feature type="binding site" evidence="7">
    <location>
        <position position="317"/>
    </location>
    <ligand>
        <name>a divalent metal cation</name>
        <dbReference type="ChEBI" id="CHEBI:60240"/>
    </ligand>
</feature>
<dbReference type="PIRSF" id="PIRSF000106">
    <property type="entry name" value="ME"/>
    <property type="match status" value="1"/>
</dbReference>
<dbReference type="InterPro" id="IPR046346">
    <property type="entry name" value="Aminoacid_DH-like_N_sf"/>
</dbReference>
<protein>
    <submittedName>
        <fullName evidence="11">Malate dehydrogenase</fullName>
    </submittedName>
</protein>
<dbReference type="Pfam" id="PF00390">
    <property type="entry name" value="malic"/>
    <property type="match status" value="1"/>
</dbReference>
<evidence type="ECO:0000256" key="6">
    <source>
        <dbReference type="PIRSR" id="PIRSR000106-2"/>
    </source>
</evidence>
<feature type="active site" description="Proton acceptor" evidence="5">
    <location>
        <position position="246"/>
    </location>
</feature>
<feature type="binding site" evidence="6">
    <location>
        <position position="228"/>
    </location>
    <ligand>
        <name>(S)-malate</name>
        <dbReference type="ChEBI" id="CHEBI:15589"/>
    </ligand>
</feature>
<comment type="similarity">
    <text evidence="2">Belongs to the malic enzymes family.</text>
</comment>
<dbReference type="SMART" id="SM01274">
    <property type="entry name" value="malic"/>
    <property type="match status" value="1"/>
</dbReference>
<comment type="cofactor">
    <cofactor evidence="1">
        <name>Mn(2+)</name>
        <dbReference type="ChEBI" id="CHEBI:29035"/>
    </cofactor>
</comment>
<dbReference type="InterPro" id="IPR012302">
    <property type="entry name" value="Malic_NAD-bd"/>
</dbReference>
<evidence type="ECO:0000256" key="7">
    <source>
        <dbReference type="PIRSR" id="PIRSR000106-3"/>
    </source>
</evidence>
<dbReference type="GO" id="GO:0051287">
    <property type="term" value="F:NAD binding"/>
    <property type="evidence" value="ECO:0007669"/>
    <property type="project" value="InterPro"/>
</dbReference>
<feature type="binding site" evidence="7">
    <location>
        <position position="341"/>
    </location>
    <ligand>
        <name>a divalent metal cation</name>
        <dbReference type="ChEBI" id="CHEBI:60240"/>
    </ligand>
</feature>